<dbReference type="PANTHER" id="PTHR12151:SF25">
    <property type="entry name" value="LINALOOL DEHYDRATASE_ISOMERASE DOMAIN-CONTAINING PROTEIN"/>
    <property type="match status" value="1"/>
</dbReference>
<feature type="binding site" evidence="3">
    <location>
        <position position="82"/>
    </location>
    <ligand>
        <name>Cu cation</name>
        <dbReference type="ChEBI" id="CHEBI:23378"/>
    </ligand>
</feature>
<keyword evidence="2 3" id="KW-0186">Copper</keyword>
<dbReference type="InterPro" id="IPR013766">
    <property type="entry name" value="Thioredoxin_domain"/>
</dbReference>
<sequence>MRERVGLAGRLAAGVLAAGVLAGCGGDASGSGGGLHGVTHAAYRVPATPLTDTDGQPFSLVRDTDKPLTLVFFGYSHCPDICQTVMSSLAVAMQRLDDDDRAAVDVVFVTTDPARDTPAALRRYLDRYDPSFIGLTGDLKTIAAIGKSLAVYVAQGQKLPTGGYDLNSHSTQVTAIGSDDLSHVLWTRDTSPAEFADDIHTLLQKSS</sequence>
<feature type="disulfide bond" description="Redox-active" evidence="4">
    <location>
        <begin position="78"/>
        <end position="82"/>
    </location>
</feature>
<proteinExistence type="inferred from homology"/>
<feature type="domain" description="Thioredoxin" evidence="5">
    <location>
        <begin position="39"/>
        <end position="204"/>
    </location>
</feature>
<evidence type="ECO:0000313" key="6">
    <source>
        <dbReference type="EMBL" id="NYD41516.1"/>
    </source>
</evidence>
<dbReference type="AlphaFoldDB" id="A0A7Y9E5A1"/>
<dbReference type="RefSeq" id="WP_343052029.1">
    <property type="nucleotide sequence ID" value="NZ_JACCBG010000001.1"/>
</dbReference>
<accession>A0A7Y9E5A1</accession>
<dbReference type="Pfam" id="PF02630">
    <property type="entry name" value="SCO1-SenC"/>
    <property type="match status" value="1"/>
</dbReference>
<dbReference type="PROSITE" id="PS51257">
    <property type="entry name" value="PROKAR_LIPOPROTEIN"/>
    <property type="match status" value="1"/>
</dbReference>
<dbReference type="GO" id="GO:0046872">
    <property type="term" value="F:metal ion binding"/>
    <property type="evidence" value="ECO:0007669"/>
    <property type="project" value="UniProtKB-KW"/>
</dbReference>
<organism evidence="6 7">
    <name type="scientific">Nocardioides panaciterrulae</name>
    <dbReference type="NCBI Taxonomy" id="661492"/>
    <lineage>
        <taxon>Bacteria</taxon>
        <taxon>Bacillati</taxon>
        <taxon>Actinomycetota</taxon>
        <taxon>Actinomycetes</taxon>
        <taxon>Propionibacteriales</taxon>
        <taxon>Nocardioidaceae</taxon>
        <taxon>Nocardioides</taxon>
    </lineage>
</organism>
<reference evidence="6 7" key="1">
    <citation type="submission" date="2020-07" db="EMBL/GenBank/DDBJ databases">
        <title>Sequencing the genomes of 1000 actinobacteria strains.</title>
        <authorList>
            <person name="Klenk H.-P."/>
        </authorList>
    </citation>
    <scope>NUCLEOTIDE SEQUENCE [LARGE SCALE GENOMIC DNA]</scope>
    <source>
        <strain evidence="6 7">DSM 21350</strain>
    </source>
</reference>
<dbReference type="Gene3D" id="3.40.30.10">
    <property type="entry name" value="Glutaredoxin"/>
    <property type="match status" value="1"/>
</dbReference>
<gene>
    <name evidence="6" type="ORF">BJZ21_001599</name>
</gene>
<evidence type="ECO:0000259" key="5">
    <source>
        <dbReference type="PROSITE" id="PS51352"/>
    </source>
</evidence>
<keyword evidence="4" id="KW-1015">Disulfide bond</keyword>
<name>A0A7Y9E5A1_9ACTN</name>
<evidence type="ECO:0000313" key="7">
    <source>
        <dbReference type="Proteomes" id="UP000535511"/>
    </source>
</evidence>
<evidence type="ECO:0000256" key="4">
    <source>
        <dbReference type="PIRSR" id="PIRSR603782-2"/>
    </source>
</evidence>
<protein>
    <submittedName>
        <fullName evidence="6">Protein SCO1/2</fullName>
    </submittedName>
</protein>
<dbReference type="PROSITE" id="PS51352">
    <property type="entry name" value="THIOREDOXIN_2"/>
    <property type="match status" value="1"/>
</dbReference>
<evidence type="ECO:0000256" key="2">
    <source>
        <dbReference type="ARBA" id="ARBA00023008"/>
    </source>
</evidence>
<dbReference type="SUPFAM" id="SSF52833">
    <property type="entry name" value="Thioredoxin-like"/>
    <property type="match status" value="1"/>
</dbReference>
<feature type="binding site" evidence="3">
    <location>
        <position position="169"/>
    </location>
    <ligand>
        <name>Cu cation</name>
        <dbReference type="ChEBI" id="CHEBI:23378"/>
    </ligand>
</feature>
<evidence type="ECO:0000256" key="3">
    <source>
        <dbReference type="PIRSR" id="PIRSR603782-1"/>
    </source>
</evidence>
<dbReference type="PANTHER" id="PTHR12151">
    <property type="entry name" value="ELECTRON TRANSPORT PROTIN SCO1/SENC FAMILY MEMBER"/>
    <property type="match status" value="1"/>
</dbReference>
<dbReference type="Proteomes" id="UP000535511">
    <property type="component" value="Unassembled WGS sequence"/>
</dbReference>
<comment type="caution">
    <text evidence="6">The sequence shown here is derived from an EMBL/GenBank/DDBJ whole genome shotgun (WGS) entry which is preliminary data.</text>
</comment>
<dbReference type="InterPro" id="IPR003782">
    <property type="entry name" value="SCO1/SenC"/>
</dbReference>
<keyword evidence="7" id="KW-1185">Reference proteome</keyword>
<comment type="similarity">
    <text evidence="1">Belongs to the SCO1/2 family.</text>
</comment>
<keyword evidence="3" id="KW-0479">Metal-binding</keyword>
<dbReference type="InterPro" id="IPR036249">
    <property type="entry name" value="Thioredoxin-like_sf"/>
</dbReference>
<dbReference type="EMBL" id="JACCBG010000001">
    <property type="protein sequence ID" value="NYD41516.1"/>
    <property type="molecule type" value="Genomic_DNA"/>
</dbReference>
<evidence type="ECO:0000256" key="1">
    <source>
        <dbReference type="ARBA" id="ARBA00010996"/>
    </source>
</evidence>
<feature type="binding site" evidence="3">
    <location>
        <position position="78"/>
    </location>
    <ligand>
        <name>Cu cation</name>
        <dbReference type="ChEBI" id="CHEBI:23378"/>
    </ligand>
</feature>
<dbReference type="CDD" id="cd02968">
    <property type="entry name" value="SCO"/>
    <property type="match status" value="1"/>
</dbReference>